<dbReference type="SUPFAM" id="SSF52540">
    <property type="entry name" value="P-loop containing nucleoside triphosphate hydrolases"/>
    <property type="match status" value="1"/>
</dbReference>
<dbReference type="InterPro" id="IPR027417">
    <property type="entry name" value="P-loop_NTPase"/>
</dbReference>
<reference evidence="6 7" key="1">
    <citation type="submission" date="2014-02" db="EMBL/GenBank/DDBJ databases">
        <title>Kosmotoga genome sequencing.</title>
        <authorList>
            <person name="Pollo S.M."/>
            <person name="Charchuk R."/>
            <person name="Nesbo C.L."/>
        </authorList>
    </citation>
    <scope>NUCLEOTIDE SEQUENCE [LARGE SCALE GENOMIC DNA]</scope>
    <source>
        <strain evidence="6 7">S304</strain>
    </source>
</reference>
<evidence type="ECO:0000256" key="4">
    <source>
        <dbReference type="ARBA" id="ARBA00022840"/>
    </source>
</evidence>
<dbReference type="GO" id="GO:0043190">
    <property type="term" value="C:ATP-binding cassette (ABC) transporter complex"/>
    <property type="evidence" value="ECO:0007669"/>
    <property type="project" value="TreeGrafter"/>
</dbReference>
<feature type="domain" description="ABC transporter" evidence="5">
    <location>
        <begin position="8"/>
        <end position="211"/>
    </location>
</feature>
<dbReference type="PROSITE" id="PS00211">
    <property type="entry name" value="ABC_TRANSPORTER_1"/>
    <property type="match status" value="1"/>
</dbReference>
<dbReference type="SMART" id="SM00382">
    <property type="entry name" value="AAA"/>
    <property type="match status" value="1"/>
</dbReference>
<dbReference type="CDD" id="cd03225">
    <property type="entry name" value="ABC_cobalt_CbiO_domain1"/>
    <property type="match status" value="1"/>
</dbReference>
<dbReference type="InterPro" id="IPR015856">
    <property type="entry name" value="ABC_transpr_CbiO/EcfA_su"/>
</dbReference>
<dbReference type="InterPro" id="IPR003439">
    <property type="entry name" value="ABC_transporter-like_ATP-bd"/>
</dbReference>
<accession>A0A182C885</accession>
<comment type="similarity">
    <text evidence="1">Belongs to the ABC transporter superfamily.</text>
</comment>
<dbReference type="GO" id="GO:0005524">
    <property type="term" value="F:ATP binding"/>
    <property type="evidence" value="ECO:0007669"/>
    <property type="project" value="UniProtKB-KW"/>
</dbReference>
<dbReference type="PROSITE" id="PS50893">
    <property type="entry name" value="ABC_TRANSPORTER_2"/>
    <property type="match status" value="1"/>
</dbReference>
<gene>
    <name evidence="6" type="ORF">AT15_02325</name>
</gene>
<dbReference type="InterPro" id="IPR003593">
    <property type="entry name" value="AAA+_ATPase"/>
</dbReference>
<evidence type="ECO:0000256" key="3">
    <source>
        <dbReference type="ARBA" id="ARBA00022741"/>
    </source>
</evidence>
<dbReference type="GO" id="GO:0016887">
    <property type="term" value="F:ATP hydrolysis activity"/>
    <property type="evidence" value="ECO:0007669"/>
    <property type="project" value="InterPro"/>
</dbReference>
<dbReference type="PANTHER" id="PTHR43553">
    <property type="entry name" value="HEAVY METAL TRANSPORTER"/>
    <property type="match status" value="1"/>
</dbReference>
<protein>
    <recommendedName>
        <fullName evidence="5">ABC transporter domain-containing protein</fullName>
    </recommendedName>
</protein>
<organism evidence="6 7">
    <name type="scientific">Kosmotoga arenicorallina S304</name>
    <dbReference type="NCBI Taxonomy" id="1453497"/>
    <lineage>
        <taxon>Bacteria</taxon>
        <taxon>Thermotogati</taxon>
        <taxon>Thermotogota</taxon>
        <taxon>Thermotogae</taxon>
        <taxon>Kosmotogales</taxon>
        <taxon>Kosmotogaceae</taxon>
        <taxon>Kosmotoga</taxon>
    </lineage>
</organism>
<keyword evidence="2" id="KW-0813">Transport</keyword>
<dbReference type="EMBL" id="JFHK01000002">
    <property type="protein sequence ID" value="OAA31683.1"/>
    <property type="molecule type" value="Genomic_DNA"/>
</dbReference>
<dbReference type="STRING" id="1453497.AT15_02325"/>
<comment type="caution">
    <text evidence="6">The sequence shown here is derived from an EMBL/GenBank/DDBJ whole genome shotgun (WGS) entry which is preliminary data.</text>
</comment>
<dbReference type="Pfam" id="PF00005">
    <property type="entry name" value="ABC_tran"/>
    <property type="match status" value="1"/>
</dbReference>
<keyword evidence="7" id="KW-1185">Reference proteome</keyword>
<evidence type="ECO:0000313" key="7">
    <source>
        <dbReference type="Proteomes" id="UP000077339"/>
    </source>
</evidence>
<dbReference type="AlphaFoldDB" id="A0A182C885"/>
<evidence type="ECO:0000313" key="6">
    <source>
        <dbReference type="EMBL" id="OAA31683.1"/>
    </source>
</evidence>
<dbReference type="Proteomes" id="UP000077339">
    <property type="component" value="Unassembled WGS sequence"/>
</dbReference>
<name>A0A182C885_9BACT</name>
<dbReference type="PANTHER" id="PTHR43553:SF24">
    <property type="entry name" value="ENERGY-COUPLING FACTOR TRANSPORTER ATP-BINDING PROTEIN ECFA1"/>
    <property type="match status" value="1"/>
</dbReference>
<dbReference type="InterPro" id="IPR017871">
    <property type="entry name" value="ABC_transporter-like_CS"/>
</dbReference>
<evidence type="ECO:0000256" key="1">
    <source>
        <dbReference type="ARBA" id="ARBA00005417"/>
    </source>
</evidence>
<keyword evidence="3" id="KW-0547">Nucleotide-binding</keyword>
<evidence type="ECO:0000259" key="5">
    <source>
        <dbReference type="PROSITE" id="PS50893"/>
    </source>
</evidence>
<proteinExistence type="inferred from homology"/>
<sequence>MCLSGSDAIFIDISRAGYDEKSIIFKNFNLTVKIGEYLGLYGSNGTGKTTLLRAIAGIFPPVFYGDIKVKGRVGYVFQNPDNQIIGATVEEDIRFGLENLALNCETVEKRLQETLTTFGLQEFRAKDTLTLSGGQKQRLAIAAIMSLNPEILLFDEPFSMLDRMERRSMMNLVKSLRAKQITVVLASTNMKDLVFCDRIITLDGGRSHDQVQ</sequence>
<evidence type="ECO:0000256" key="2">
    <source>
        <dbReference type="ARBA" id="ARBA00022448"/>
    </source>
</evidence>
<dbReference type="Gene3D" id="3.40.50.300">
    <property type="entry name" value="P-loop containing nucleotide triphosphate hydrolases"/>
    <property type="match status" value="1"/>
</dbReference>
<dbReference type="InterPro" id="IPR050095">
    <property type="entry name" value="ECF_ABC_transporter_ATP-bd"/>
</dbReference>
<dbReference type="PATRIC" id="fig|1453497.3.peg.465"/>
<dbReference type="GO" id="GO:0042626">
    <property type="term" value="F:ATPase-coupled transmembrane transporter activity"/>
    <property type="evidence" value="ECO:0007669"/>
    <property type="project" value="TreeGrafter"/>
</dbReference>
<keyword evidence="4" id="KW-0067">ATP-binding</keyword>